<name>A0ABQ6N5X9_9STRA</name>
<dbReference type="Gene3D" id="3.90.190.10">
    <property type="entry name" value="Protein tyrosine phosphatase superfamily"/>
    <property type="match status" value="1"/>
</dbReference>
<dbReference type="SMART" id="SM00404">
    <property type="entry name" value="PTPc_motif"/>
    <property type="match status" value="1"/>
</dbReference>
<dbReference type="PANTHER" id="PTHR46274:SF6">
    <property type="entry name" value="TYR_PHOSPHATASE_2 DOMAIN-CONTAINING PROTEIN"/>
    <property type="match status" value="1"/>
</dbReference>
<dbReference type="InterPro" id="IPR000340">
    <property type="entry name" value="Dual-sp_phosphatase_cat-dom"/>
</dbReference>
<feature type="domain" description="Tyrosine specific protein phosphatases" evidence="1">
    <location>
        <begin position="27"/>
        <end position="91"/>
    </location>
</feature>
<dbReference type="Proteomes" id="UP001165060">
    <property type="component" value="Unassembled WGS sequence"/>
</dbReference>
<dbReference type="InterPro" id="IPR029021">
    <property type="entry name" value="Prot-tyrosine_phosphatase-like"/>
</dbReference>
<dbReference type="PANTHER" id="PTHR46274">
    <property type="entry name" value="PHOSPHATIDYLINOSITOL PHOSPHATASE"/>
    <property type="match status" value="1"/>
</dbReference>
<comment type="caution">
    <text evidence="2">The sequence shown here is derived from an EMBL/GenBank/DDBJ whole genome shotgun (WGS) entry which is preliminary data.</text>
</comment>
<evidence type="ECO:0000313" key="3">
    <source>
        <dbReference type="Proteomes" id="UP001165060"/>
    </source>
</evidence>
<dbReference type="EMBL" id="BRYB01000935">
    <property type="protein sequence ID" value="GMI40443.1"/>
    <property type="molecule type" value="Genomic_DNA"/>
</dbReference>
<dbReference type="InterPro" id="IPR000387">
    <property type="entry name" value="Tyr_Pase_dom"/>
</dbReference>
<dbReference type="InterPro" id="IPR003595">
    <property type="entry name" value="Tyr_Pase_cat"/>
</dbReference>
<dbReference type="SUPFAM" id="SSF52799">
    <property type="entry name" value="(Phosphotyrosine protein) phosphatases II"/>
    <property type="match status" value="1"/>
</dbReference>
<gene>
    <name evidence="2" type="ORF">TeGR_g9082</name>
</gene>
<accession>A0ABQ6N5X9</accession>
<reference evidence="2 3" key="1">
    <citation type="journal article" date="2023" name="Commun. Biol.">
        <title>Genome analysis of Parmales, the sister group of diatoms, reveals the evolutionary specialization of diatoms from phago-mixotrophs to photoautotrophs.</title>
        <authorList>
            <person name="Ban H."/>
            <person name="Sato S."/>
            <person name="Yoshikawa S."/>
            <person name="Yamada K."/>
            <person name="Nakamura Y."/>
            <person name="Ichinomiya M."/>
            <person name="Sato N."/>
            <person name="Blanc-Mathieu R."/>
            <person name="Endo H."/>
            <person name="Kuwata A."/>
            <person name="Ogata H."/>
        </authorList>
    </citation>
    <scope>NUCLEOTIDE SEQUENCE [LARGE SCALE GENOMIC DNA]</scope>
</reference>
<protein>
    <recommendedName>
        <fullName evidence="1">Tyrosine specific protein phosphatases domain-containing protein</fullName>
    </recommendedName>
</protein>
<evidence type="ECO:0000259" key="1">
    <source>
        <dbReference type="PROSITE" id="PS50056"/>
    </source>
</evidence>
<organism evidence="2 3">
    <name type="scientific">Tetraparma gracilis</name>
    <dbReference type="NCBI Taxonomy" id="2962635"/>
    <lineage>
        <taxon>Eukaryota</taxon>
        <taxon>Sar</taxon>
        <taxon>Stramenopiles</taxon>
        <taxon>Ochrophyta</taxon>
        <taxon>Bolidophyceae</taxon>
        <taxon>Parmales</taxon>
        <taxon>Triparmaceae</taxon>
        <taxon>Tetraparma</taxon>
    </lineage>
</organism>
<dbReference type="PROSITE" id="PS50056">
    <property type="entry name" value="TYR_PHOSPHATASE_2"/>
    <property type="match status" value="1"/>
</dbReference>
<keyword evidence="3" id="KW-1185">Reference proteome</keyword>
<evidence type="ECO:0000313" key="2">
    <source>
        <dbReference type="EMBL" id="GMI40443.1"/>
    </source>
</evidence>
<proteinExistence type="predicted"/>
<sequence>MQHNIEQLRLPTLDTCAPKEADLRKGAEWIRQRKKEHPGKRVYVHCKGGIGRASTMTLSHLVLNGGRDVEEAVDDIKRLRPVVMREVIEYQCLVNIAQQQKQKTK</sequence>
<dbReference type="Pfam" id="PF00782">
    <property type="entry name" value="DSPc"/>
    <property type="match status" value="1"/>
</dbReference>